<evidence type="ECO:0000313" key="4">
    <source>
        <dbReference type="Proteomes" id="UP000663879"/>
    </source>
</evidence>
<comment type="caution">
    <text evidence="3">The sequence shown here is derived from an EMBL/GenBank/DDBJ whole genome shotgun (WGS) entry which is preliminary data.</text>
</comment>
<dbReference type="InterPro" id="IPR050357">
    <property type="entry name" value="Arrestin_domain-protein"/>
</dbReference>
<feature type="domain" description="Arrestin C-terminal-like" evidence="2">
    <location>
        <begin position="181"/>
        <end position="307"/>
    </location>
</feature>
<dbReference type="EMBL" id="CAJNOC010000011">
    <property type="protein sequence ID" value="CAF0705383.1"/>
    <property type="molecule type" value="Genomic_DNA"/>
</dbReference>
<sequence length="394" mass="44478">MGKLKNIEIYFDRNRNVYYPGDSVCGNVIIESKGEVRINALKVFIRGVAKVHWTETKTVGYRLGNYTEHYRSEIEYICLKQTLIGGKESSSSNSKESFICDGYHVFPFHFILPREGIATSFEGKHGSIRYYLKVELDKPWTFNHKLKKIFTVIKPIDINQSEYLVPILNDCSKTICCWLCRSGPVSINVNTDRRGYCPGESVALTALFENSGNRTIIPTASLYQIQTYNASGKHFINTNKLVSISGSSIIPGEVSEWNSKLLKIPAVSPSIGSVLIRVEYFVKISLLIPGSYSLSCVLPIIIGTVPFRHCIQSPINYSYMPSSQSGNRIRNDAPPSYSELKDLKEDVEEENTNFCPLYTYVSDYQPPPYSMNEIIQSSSDHDELNQNLLTISHT</sequence>
<dbReference type="AlphaFoldDB" id="A0A813M368"/>
<gene>
    <name evidence="3" type="ORF">OXX778_LOCUS253</name>
</gene>
<comment type="similarity">
    <text evidence="1">Belongs to the arrestin family.</text>
</comment>
<evidence type="ECO:0000256" key="1">
    <source>
        <dbReference type="ARBA" id="ARBA00005298"/>
    </source>
</evidence>
<protein>
    <recommendedName>
        <fullName evidence="2">Arrestin C-terminal-like domain-containing protein</fullName>
    </recommendedName>
</protein>
<dbReference type="PANTHER" id="PTHR11188:SF17">
    <property type="entry name" value="FI21816P1"/>
    <property type="match status" value="1"/>
</dbReference>
<proteinExistence type="inferred from homology"/>
<dbReference type="SUPFAM" id="SSF81296">
    <property type="entry name" value="E set domains"/>
    <property type="match status" value="2"/>
</dbReference>
<keyword evidence="4" id="KW-1185">Reference proteome</keyword>
<organism evidence="3 4">
    <name type="scientific">Brachionus calyciflorus</name>
    <dbReference type="NCBI Taxonomy" id="104777"/>
    <lineage>
        <taxon>Eukaryota</taxon>
        <taxon>Metazoa</taxon>
        <taxon>Spiralia</taxon>
        <taxon>Gnathifera</taxon>
        <taxon>Rotifera</taxon>
        <taxon>Eurotatoria</taxon>
        <taxon>Monogononta</taxon>
        <taxon>Pseudotrocha</taxon>
        <taxon>Ploima</taxon>
        <taxon>Brachionidae</taxon>
        <taxon>Brachionus</taxon>
    </lineage>
</organism>
<accession>A0A813M368</accession>
<dbReference type="Pfam" id="PF00339">
    <property type="entry name" value="Arrestin_N"/>
    <property type="match status" value="1"/>
</dbReference>
<dbReference type="GO" id="GO:0015031">
    <property type="term" value="P:protein transport"/>
    <property type="evidence" value="ECO:0007669"/>
    <property type="project" value="TreeGrafter"/>
</dbReference>
<dbReference type="InterPro" id="IPR014752">
    <property type="entry name" value="Arrestin-like_C"/>
</dbReference>
<name>A0A813M368_9BILA</name>
<dbReference type="OrthoDB" id="2333384at2759"/>
<dbReference type="SMART" id="SM01017">
    <property type="entry name" value="Arrestin_C"/>
    <property type="match status" value="1"/>
</dbReference>
<evidence type="ECO:0000259" key="2">
    <source>
        <dbReference type="SMART" id="SM01017"/>
    </source>
</evidence>
<dbReference type="Proteomes" id="UP000663879">
    <property type="component" value="Unassembled WGS sequence"/>
</dbReference>
<evidence type="ECO:0000313" key="3">
    <source>
        <dbReference type="EMBL" id="CAF0705383.1"/>
    </source>
</evidence>
<reference evidence="3" key="1">
    <citation type="submission" date="2021-02" db="EMBL/GenBank/DDBJ databases">
        <authorList>
            <person name="Nowell W R."/>
        </authorList>
    </citation>
    <scope>NUCLEOTIDE SEQUENCE</scope>
    <source>
        <strain evidence="3">Ploen Becks lab</strain>
    </source>
</reference>
<dbReference type="InterPro" id="IPR011021">
    <property type="entry name" value="Arrestin-like_N"/>
</dbReference>
<dbReference type="Gene3D" id="2.60.40.640">
    <property type="match status" value="2"/>
</dbReference>
<dbReference type="GO" id="GO:0005737">
    <property type="term" value="C:cytoplasm"/>
    <property type="evidence" value="ECO:0007669"/>
    <property type="project" value="TreeGrafter"/>
</dbReference>
<dbReference type="InterPro" id="IPR011022">
    <property type="entry name" value="Arrestin_C-like"/>
</dbReference>
<dbReference type="InterPro" id="IPR014756">
    <property type="entry name" value="Ig_E-set"/>
</dbReference>
<dbReference type="Pfam" id="PF02752">
    <property type="entry name" value="Arrestin_C"/>
    <property type="match status" value="1"/>
</dbReference>
<dbReference type="PANTHER" id="PTHR11188">
    <property type="entry name" value="ARRESTIN DOMAIN CONTAINING PROTEIN"/>
    <property type="match status" value="1"/>
</dbReference>